<gene>
    <name evidence="2" type="ORF">SK128_002490</name>
</gene>
<evidence type="ECO:0000256" key="1">
    <source>
        <dbReference type="SAM" id="MobiDB-lite"/>
    </source>
</evidence>
<comment type="caution">
    <text evidence="2">The sequence shown here is derived from an EMBL/GenBank/DDBJ whole genome shotgun (WGS) entry which is preliminary data.</text>
</comment>
<name>A0AAN9A4A2_HALRR</name>
<dbReference type="EMBL" id="JAXCGZ010017068">
    <property type="protein sequence ID" value="KAK7068962.1"/>
    <property type="molecule type" value="Genomic_DNA"/>
</dbReference>
<evidence type="ECO:0000313" key="3">
    <source>
        <dbReference type="Proteomes" id="UP001381693"/>
    </source>
</evidence>
<accession>A0AAN9A4A2</accession>
<dbReference type="AlphaFoldDB" id="A0AAN9A4A2"/>
<feature type="region of interest" description="Disordered" evidence="1">
    <location>
        <begin position="1"/>
        <end position="24"/>
    </location>
</feature>
<protein>
    <submittedName>
        <fullName evidence="2">Uncharacterized protein</fullName>
    </submittedName>
</protein>
<keyword evidence="3" id="KW-1185">Reference proteome</keyword>
<proteinExistence type="predicted"/>
<dbReference type="Proteomes" id="UP001381693">
    <property type="component" value="Unassembled WGS sequence"/>
</dbReference>
<evidence type="ECO:0000313" key="2">
    <source>
        <dbReference type="EMBL" id="KAK7068962.1"/>
    </source>
</evidence>
<sequence length="65" mass="6737">MLEFGPIGSGPGREGLGSGNLGAGGGGWEDPLRLDWLTAETSEYVNSTAVFPVKYKFPTSCSSLA</sequence>
<reference evidence="2 3" key="1">
    <citation type="submission" date="2023-11" db="EMBL/GenBank/DDBJ databases">
        <title>Halocaridina rubra genome assembly.</title>
        <authorList>
            <person name="Smith C."/>
        </authorList>
    </citation>
    <scope>NUCLEOTIDE SEQUENCE [LARGE SCALE GENOMIC DNA]</scope>
    <source>
        <strain evidence="2">EP-1</strain>
        <tissue evidence="2">Whole</tissue>
    </source>
</reference>
<feature type="compositionally biased region" description="Gly residues" evidence="1">
    <location>
        <begin position="7"/>
        <end position="24"/>
    </location>
</feature>
<organism evidence="2 3">
    <name type="scientific">Halocaridina rubra</name>
    <name type="common">Hawaiian red shrimp</name>
    <dbReference type="NCBI Taxonomy" id="373956"/>
    <lineage>
        <taxon>Eukaryota</taxon>
        <taxon>Metazoa</taxon>
        <taxon>Ecdysozoa</taxon>
        <taxon>Arthropoda</taxon>
        <taxon>Crustacea</taxon>
        <taxon>Multicrustacea</taxon>
        <taxon>Malacostraca</taxon>
        <taxon>Eumalacostraca</taxon>
        <taxon>Eucarida</taxon>
        <taxon>Decapoda</taxon>
        <taxon>Pleocyemata</taxon>
        <taxon>Caridea</taxon>
        <taxon>Atyoidea</taxon>
        <taxon>Atyidae</taxon>
        <taxon>Halocaridina</taxon>
    </lineage>
</organism>